<dbReference type="RefSeq" id="WP_233051750.1">
    <property type="nucleotide sequence ID" value="NZ_JAIMJA010000004.1"/>
</dbReference>
<comment type="caution">
    <text evidence="2">The sequence shown here is derived from an EMBL/GenBank/DDBJ whole genome shotgun (WGS) entry which is preliminary data.</text>
</comment>
<gene>
    <name evidence="2" type="ORF">K6Y31_05010</name>
</gene>
<proteinExistence type="predicted"/>
<dbReference type="Gene3D" id="1.25.10.10">
    <property type="entry name" value="Leucine-rich Repeat Variant"/>
    <property type="match status" value="1"/>
</dbReference>
<feature type="domain" description="WGR" evidence="1">
    <location>
        <begin position="1"/>
        <end position="92"/>
    </location>
</feature>
<dbReference type="Gene3D" id="2.20.140.10">
    <property type="entry name" value="WGR domain"/>
    <property type="match status" value="1"/>
</dbReference>
<name>A0ABS8W9V1_9GAMM</name>
<dbReference type="SUPFAM" id="SSF48371">
    <property type="entry name" value="ARM repeat"/>
    <property type="match status" value="1"/>
</dbReference>
<organism evidence="2 3">
    <name type="scientific">Motilimonas cestriensis</name>
    <dbReference type="NCBI Taxonomy" id="2742685"/>
    <lineage>
        <taxon>Bacteria</taxon>
        <taxon>Pseudomonadati</taxon>
        <taxon>Pseudomonadota</taxon>
        <taxon>Gammaproteobacteria</taxon>
        <taxon>Alteromonadales</taxon>
        <taxon>Alteromonadales genera incertae sedis</taxon>
        <taxon>Motilimonas</taxon>
    </lineage>
</organism>
<evidence type="ECO:0000259" key="1">
    <source>
        <dbReference type="PROSITE" id="PS51977"/>
    </source>
</evidence>
<dbReference type="PROSITE" id="PS51977">
    <property type="entry name" value="WGR"/>
    <property type="match status" value="1"/>
</dbReference>
<protein>
    <recommendedName>
        <fullName evidence="1">WGR domain-containing protein</fullName>
    </recommendedName>
</protein>
<reference evidence="2 3" key="1">
    <citation type="journal article" date="2022" name="Environ. Microbiol. Rep.">
        <title>Eco-phylogenetic analyses reveal divergent evolution of vitamin B12 metabolism in the marine bacterial family 'Psychromonadaceae'.</title>
        <authorList>
            <person name="Jin X."/>
            <person name="Yang Y."/>
            <person name="Cao H."/>
            <person name="Gao B."/>
            <person name="Zhao Z."/>
        </authorList>
    </citation>
    <scope>NUCLEOTIDE SEQUENCE [LARGE SCALE GENOMIC DNA]</scope>
    <source>
        <strain evidence="2 3">MKS20</strain>
    </source>
</reference>
<sequence length="506" mass="57902">MKLIKKARLVYQQANSDKVYEVDLVELNSASERRFLVNFRYGRSGQTLREGSKTPLPIERERAEKTYSSVVVSKTNKGYLHRQDAAAHDQLERLEVTEQEHISSLFSRIQQESDPKQKARQIWRLAPEQSSEVAQYLVTLLGSHHWQLDYSLLWAIGRIGDQSQLANITPYLSHKNPNLAALALEASLALSDENTALSLIRDAGVANNPLLQSVESLTIELDQASKHGDANALLKHCYLQAQYCRATHSALVSVLKDIPLAPGTFKGLRYLFKMSEFRLDADVFAQLSYRFETQKHYFTADWSYYYHPRHGRINVQEELKKTNSRLAYSKATRNYLRRRSWRVLKQLGISQSPSFVVMATQVLLAFNDSDSDNAKTSEIFQYDDNWQRQLIAVNHYEEFAKYLTFNGLLRLNHPSFSKSKNGLSWRYHPEQVFSGRGEAFPEQWDQAPDALLTLLQNSTCQPVLAFASTALADNHAFGEQLSTDLLIPLLNRPYPECQQFAFSLMI</sequence>
<evidence type="ECO:0000313" key="2">
    <source>
        <dbReference type="EMBL" id="MCE2594170.1"/>
    </source>
</evidence>
<dbReference type="InterPro" id="IPR008893">
    <property type="entry name" value="WGR_domain"/>
</dbReference>
<accession>A0ABS8W9V1</accession>
<evidence type="ECO:0000313" key="3">
    <source>
        <dbReference type="Proteomes" id="UP001201273"/>
    </source>
</evidence>
<dbReference type="EMBL" id="JAIMJA010000004">
    <property type="protein sequence ID" value="MCE2594170.1"/>
    <property type="molecule type" value="Genomic_DNA"/>
</dbReference>
<dbReference type="Proteomes" id="UP001201273">
    <property type="component" value="Unassembled WGS sequence"/>
</dbReference>
<keyword evidence="3" id="KW-1185">Reference proteome</keyword>
<dbReference type="InterPro" id="IPR016024">
    <property type="entry name" value="ARM-type_fold"/>
</dbReference>
<dbReference type="CDD" id="cd07998">
    <property type="entry name" value="WGR_DNA_ligase"/>
    <property type="match status" value="1"/>
</dbReference>
<dbReference type="InterPro" id="IPR011989">
    <property type="entry name" value="ARM-like"/>
</dbReference>